<name>A0ABV7KB37_9HYPH</name>
<dbReference type="RefSeq" id="WP_378220017.1">
    <property type="nucleotide sequence ID" value="NZ_JBHRTK010000010.1"/>
</dbReference>
<keyword evidence="4" id="KW-1185">Reference proteome</keyword>
<proteinExistence type="predicted"/>
<feature type="transmembrane region" description="Helical" evidence="1">
    <location>
        <begin position="48"/>
        <end position="69"/>
    </location>
</feature>
<keyword evidence="1" id="KW-0812">Transmembrane</keyword>
<feature type="transmembrane region" description="Helical" evidence="1">
    <location>
        <begin position="144"/>
        <end position="164"/>
    </location>
</feature>
<dbReference type="EC" id="1.14.19.-" evidence="3"/>
<keyword evidence="3" id="KW-0560">Oxidoreductase</keyword>
<comment type="caution">
    <text evidence="3">The sequence shown here is derived from an EMBL/GenBank/DDBJ whole genome shotgun (WGS) entry which is preliminary data.</text>
</comment>
<organism evidence="3 4">
    <name type="scientific">Aquamicrobium soli</name>
    <dbReference type="NCBI Taxonomy" id="1811518"/>
    <lineage>
        <taxon>Bacteria</taxon>
        <taxon>Pseudomonadati</taxon>
        <taxon>Pseudomonadota</taxon>
        <taxon>Alphaproteobacteria</taxon>
        <taxon>Hyphomicrobiales</taxon>
        <taxon>Phyllobacteriaceae</taxon>
        <taxon>Aquamicrobium</taxon>
    </lineage>
</organism>
<dbReference type="InterPro" id="IPR005804">
    <property type="entry name" value="FA_desaturase_dom"/>
</dbReference>
<dbReference type="GO" id="GO:0016491">
    <property type="term" value="F:oxidoreductase activity"/>
    <property type="evidence" value="ECO:0007669"/>
    <property type="project" value="UniProtKB-KW"/>
</dbReference>
<feature type="transmembrane region" description="Helical" evidence="1">
    <location>
        <begin position="176"/>
        <end position="194"/>
    </location>
</feature>
<dbReference type="CDD" id="cd03510">
    <property type="entry name" value="Rhizobitoxine-FADS-like"/>
    <property type="match status" value="1"/>
</dbReference>
<dbReference type="InterPro" id="IPR012171">
    <property type="entry name" value="Fatty_acid_desaturase"/>
</dbReference>
<feature type="transmembrane region" description="Helical" evidence="1">
    <location>
        <begin position="200"/>
        <end position="216"/>
    </location>
</feature>
<feature type="domain" description="Fatty acid desaturase" evidence="2">
    <location>
        <begin position="49"/>
        <end position="280"/>
    </location>
</feature>
<reference evidence="4" key="1">
    <citation type="journal article" date="2019" name="Int. J. Syst. Evol. Microbiol.">
        <title>The Global Catalogue of Microorganisms (GCM) 10K type strain sequencing project: providing services to taxonomists for standard genome sequencing and annotation.</title>
        <authorList>
            <consortium name="The Broad Institute Genomics Platform"/>
            <consortium name="The Broad Institute Genome Sequencing Center for Infectious Disease"/>
            <person name="Wu L."/>
            <person name="Ma J."/>
        </authorList>
    </citation>
    <scope>NUCLEOTIDE SEQUENCE [LARGE SCALE GENOMIC DNA]</scope>
    <source>
        <strain evidence="4">KCTC 52165</strain>
    </source>
</reference>
<evidence type="ECO:0000313" key="3">
    <source>
        <dbReference type="EMBL" id="MFC3206201.1"/>
    </source>
</evidence>
<keyword evidence="1" id="KW-1133">Transmembrane helix</keyword>
<protein>
    <submittedName>
        <fullName evidence="3">Fatty acid desaturase family protein</fullName>
        <ecNumber evidence="3">1.14.19.-</ecNumber>
    </submittedName>
</protein>
<evidence type="ECO:0000259" key="2">
    <source>
        <dbReference type="Pfam" id="PF00487"/>
    </source>
</evidence>
<keyword evidence="1" id="KW-0472">Membrane</keyword>
<accession>A0ABV7KB37</accession>
<evidence type="ECO:0000256" key="1">
    <source>
        <dbReference type="SAM" id="Phobius"/>
    </source>
</evidence>
<gene>
    <name evidence="3" type="ORF">ACFOHJ_08270</name>
</gene>
<sequence>MKVYKATINSKELKQLSVLAPSRTALALALDWLVIAAAIAASEYAQNVWVYLVAVALIGGRMHALGVLVHEAAHYRFLKNRRLSEWIMDVFAAWPVGTTVDGYRQNHLAHHQHVNTEDDPDWVVKLGTTAFTFPQKMRVLTLRLLGYLVAISSLMDITHLLPRVSKNAPKNTRYRLTRLAFYLACAALFTVLGIWKGALLYWFVPYFTVFFLFLYVRSVAEHFGGMDYDEELGSTRTVYPYLWERLFFAPHNINYHLEHHMFPGVPYYNLPKLHAALLRDDAFRAKAHLTRGYSTGLVRECLSGVYRPLTSLKVEG</sequence>
<feature type="transmembrane region" description="Helical" evidence="1">
    <location>
        <begin position="20"/>
        <end position="41"/>
    </location>
</feature>
<dbReference type="EMBL" id="JBHRTK010000010">
    <property type="protein sequence ID" value="MFC3206201.1"/>
    <property type="molecule type" value="Genomic_DNA"/>
</dbReference>
<dbReference type="PANTHER" id="PTHR19353">
    <property type="entry name" value="FATTY ACID DESATURASE 2"/>
    <property type="match status" value="1"/>
</dbReference>
<dbReference type="PANTHER" id="PTHR19353:SF19">
    <property type="entry name" value="DELTA(5) FATTY ACID DESATURASE C-RELATED"/>
    <property type="match status" value="1"/>
</dbReference>
<evidence type="ECO:0000313" key="4">
    <source>
        <dbReference type="Proteomes" id="UP001595583"/>
    </source>
</evidence>
<dbReference type="Proteomes" id="UP001595583">
    <property type="component" value="Unassembled WGS sequence"/>
</dbReference>
<dbReference type="Pfam" id="PF00487">
    <property type="entry name" value="FA_desaturase"/>
    <property type="match status" value="1"/>
</dbReference>